<dbReference type="AlphaFoldDB" id="A0A5C7FRQ6"/>
<keyword evidence="1" id="KW-1133">Transmembrane helix</keyword>
<proteinExistence type="predicted"/>
<keyword evidence="1" id="KW-0472">Membrane</keyword>
<feature type="transmembrane region" description="Helical" evidence="1">
    <location>
        <begin position="40"/>
        <end position="61"/>
    </location>
</feature>
<keyword evidence="3" id="KW-1185">Reference proteome</keyword>
<name>A0A5C7FRQ6_9BACT</name>
<gene>
    <name evidence="2" type="ORF">FUA23_13215</name>
</gene>
<dbReference type="RefSeq" id="WP_147931221.1">
    <property type="nucleotide sequence ID" value="NZ_VOXD01000019.1"/>
</dbReference>
<evidence type="ECO:0000256" key="1">
    <source>
        <dbReference type="SAM" id="Phobius"/>
    </source>
</evidence>
<keyword evidence="1" id="KW-0812">Transmembrane</keyword>
<protein>
    <submittedName>
        <fullName evidence="2">Uncharacterized protein</fullName>
    </submittedName>
</protein>
<dbReference type="Proteomes" id="UP000321907">
    <property type="component" value="Unassembled WGS sequence"/>
</dbReference>
<feature type="transmembrane region" description="Helical" evidence="1">
    <location>
        <begin position="12"/>
        <end position="28"/>
    </location>
</feature>
<reference evidence="2 3" key="1">
    <citation type="submission" date="2019-08" db="EMBL/GenBank/DDBJ databases">
        <title>Lewinella sp. strain SSH13 Genome sequencing and assembly.</title>
        <authorList>
            <person name="Kim I."/>
        </authorList>
    </citation>
    <scope>NUCLEOTIDE SEQUENCE [LARGE SCALE GENOMIC DNA]</scope>
    <source>
        <strain evidence="2 3">SSH13</strain>
    </source>
</reference>
<dbReference type="EMBL" id="VOXD01000019">
    <property type="protein sequence ID" value="TXF88804.1"/>
    <property type="molecule type" value="Genomic_DNA"/>
</dbReference>
<sequence length="78" mass="8902">MLTPRLKRTLRYCLVLYIFIVPTYYLVYRLMWDDVPAKVAFINSLIFGIVNLTFLGPLHYFRVGNRDEGGADAGAGES</sequence>
<comment type="caution">
    <text evidence="2">The sequence shown here is derived from an EMBL/GenBank/DDBJ whole genome shotgun (WGS) entry which is preliminary data.</text>
</comment>
<accession>A0A5C7FRQ6</accession>
<evidence type="ECO:0000313" key="2">
    <source>
        <dbReference type="EMBL" id="TXF88804.1"/>
    </source>
</evidence>
<dbReference type="OrthoDB" id="1495619at2"/>
<organism evidence="2 3">
    <name type="scientific">Neolewinella aurantiaca</name>
    <dbReference type="NCBI Taxonomy" id="2602767"/>
    <lineage>
        <taxon>Bacteria</taxon>
        <taxon>Pseudomonadati</taxon>
        <taxon>Bacteroidota</taxon>
        <taxon>Saprospiria</taxon>
        <taxon>Saprospirales</taxon>
        <taxon>Lewinellaceae</taxon>
        <taxon>Neolewinella</taxon>
    </lineage>
</organism>
<evidence type="ECO:0000313" key="3">
    <source>
        <dbReference type="Proteomes" id="UP000321907"/>
    </source>
</evidence>